<evidence type="ECO:0000313" key="1">
    <source>
        <dbReference type="EMBL" id="GIY26301.1"/>
    </source>
</evidence>
<dbReference type="AlphaFoldDB" id="A0AAV4RZQ0"/>
<keyword evidence="2" id="KW-1185">Reference proteome</keyword>
<proteinExistence type="predicted"/>
<name>A0AAV4RZQ0_CAEEX</name>
<accession>A0AAV4RZQ0</accession>
<gene>
    <name evidence="1" type="ORF">CEXT_700521</name>
</gene>
<protein>
    <submittedName>
        <fullName evidence="1">Uncharacterized protein</fullName>
    </submittedName>
</protein>
<reference evidence="1 2" key="1">
    <citation type="submission" date="2021-06" db="EMBL/GenBank/DDBJ databases">
        <title>Caerostris extrusa draft genome.</title>
        <authorList>
            <person name="Kono N."/>
            <person name="Arakawa K."/>
        </authorList>
    </citation>
    <scope>NUCLEOTIDE SEQUENCE [LARGE SCALE GENOMIC DNA]</scope>
</reference>
<dbReference type="EMBL" id="BPLR01008665">
    <property type="protein sequence ID" value="GIY26301.1"/>
    <property type="molecule type" value="Genomic_DNA"/>
</dbReference>
<comment type="caution">
    <text evidence="1">The sequence shown here is derived from an EMBL/GenBank/DDBJ whole genome shotgun (WGS) entry which is preliminary data.</text>
</comment>
<evidence type="ECO:0000313" key="2">
    <source>
        <dbReference type="Proteomes" id="UP001054945"/>
    </source>
</evidence>
<dbReference type="Proteomes" id="UP001054945">
    <property type="component" value="Unassembled WGS sequence"/>
</dbReference>
<sequence length="102" mass="12023">MTARFQLNPPSRDTTTVLLNHGSVLVAERTLFCFIIFLQRSEIYERPSLNPVATWTCHTKRYPCFICWGVPTVSDKGWQSLLLLVYSIFHWMIPPDYHFFRV</sequence>
<organism evidence="1 2">
    <name type="scientific">Caerostris extrusa</name>
    <name type="common">Bark spider</name>
    <name type="synonym">Caerostris bankana</name>
    <dbReference type="NCBI Taxonomy" id="172846"/>
    <lineage>
        <taxon>Eukaryota</taxon>
        <taxon>Metazoa</taxon>
        <taxon>Ecdysozoa</taxon>
        <taxon>Arthropoda</taxon>
        <taxon>Chelicerata</taxon>
        <taxon>Arachnida</taxon>
        <taxon>Araneae</taxon>
        <taxon>Araneomorphae</taxon>
        <taxon>Entelegynae</taxon>
        <taxon>Araneoidea</taxon>
        <taxon>Araneidae</taxon>
        <taxon>Caerostris</taxon>
    </lineage>
</organism>